<dbReference type="AlphaFoldDB" id="A0A0C3GJZ1"/>
<evidence type="ECO:0000313" key="2">
    <source>
        <dbReference type="EMBL" id="KIM90961.1"/>
    </source>
</evidence>
<dbReference type="Proteomes" id="UP000054166">
    <property type="component" value="Unassembled WGS sequence"/>
</dbReference>
<feature type="compositionally biased region" description="Low complexity" evidence="1">
    <location>
        <begin position="133"/>
        <end position="145"/>
    </location>
</feature>
<feature type="compositionally biased region" description="Polar residues" evidence="1">
    <location>
        <begin position="10"/>
        <end position="41"/>
    </location>
</feature>
<feature type="compositionally biased region" description="Low complexity" evidence="1">
    <location>
        <begin position="186"/>
        <end position="207"/>
    </location>
</feature>
<feature type="region of interest" description="Disordered" evidence="1">
    <location>
        <begin position="1"/>
        <end position="240"/>
    </location>
</feature>
<protein>
    <submittedName>
        <fullName evidence="2">Uncharacterized protein</fullName>
    </submittedName>
</protein>
<evidence type="ECO:0000256" key="1">
    <source>
        <dbReference type="SAM" id="MobiDB-lite"/>
    </source>
</evidence>
<feature type="compositionally biased region" description="Polar residues" evidence="1">
    <location>
        <begin position="107"/>
        <end position="132"/>
    </location>
</feature>
<reference evidence="3" key="2">
    <citation type="submission" date="2015-01" db="EMBL/GenBank/DDBJ databases">
        <title>Evolutionary Origins and Diversification of the Mycorrhizal Mutualists.</title>
        <authorList>
            <consortium name="DOE Joint Genome Institute"/>
            <consortium name="Mycorrhizal Genomics Consortium"/>
            <person name="Kohler A."/>
            <person name="Kuo A."/>
            <person name="Nagy L.G."/>
            <person name="Floudas D."/>
            <person name="Copeland A."/>
            <person name="Barry K.W."/>
            <person name="Cichocki N."/>
            <person name="Veneault-Fourrey C."/>
            <person name="LaButti K."/>
            <person name="Lindquist E.A."/>
            <person name="Lipzen A."/>
            <person name="Lundell T."/>
            <person name="Morin E."/>
            <person name="Murat C."/>
            <person name="Riley R."/>
            <person name="Ohm R."/>
            <person name="Sun H."/>
            <person name="Tunlid A."/>
            <person name="Henrissat B."/>
            <person name="Grigoriev I.V."/>
            <person name="Hibbett D.S."/>
            <person name="Martin F."/>
        </authorList>
    </citation>
    <scope>NUCLEOTIDE SEQUENCE [LARGE SCALE GENOMIC DNA]</scope>
    <source>
        <strain evidence="3">F 1598</strain>
    </source>
</reference>
<name>A0A0C3GJZ1_PILCF</name>
<feature type="compositionally biased region" description="Polar residues" evidence="1">
    <location>
        <begin position="169"/>
        <end position="184"/>
    </location>
</feature>
<organism evidence="2 3">
    <name type="scientific">Piloderma croceum (strain F 1598)</name>
    <dbReference type="NCBI Taxonomy" id="765440"/>
    <lineage>
        <taxon>Eukaryota</taxon>
        <taxon>Fungi</taxon>
        <taxon>Dikarya</taxon>
        <taxon>Basidiomycota</taxon>
        <taxon>Agaricomycotina</taxon>
        <taxon>Agaricomycetes</taxon>
        <taxon>Agaricomycetidae</taxon>
        <taxon>Atheliales</taxon>
        <taxon>Atheliaceae</taxon>
        <taxon>Piloderma</taxon>
    </lineage>
</organism>
<dbReference type="InParanoid" id="A0A0C3GJZ1"/>
<feature type="compositionally biased region" description="Polar residues" evidence="1">
    <location>
        <begin position="74"/>
        <end position="90"/>
    </location>
</feature>
<evidence type="ECO:0000313" key="3">
    <source>
        <dbReference type="Proteomes" id="UP000054166"/>
    </source>
</evidence>
<reference evidence="2 3" key="1">
    <citation type="submission" date="2014-04" db="EMBL/GenBank/DDBJ databases">
        <authorList>
            <consortium name="DOE Joint Genome Institute"/>
            <person name="Kuo A."/>
            <person name="Tarkka M."/>
            <person name="Buscot F."/>
            <person name="Kohler A."/>
            <person name="Nagy L.G."/>
            <person name="Floudas D."/>
            <person name="Copeland A."/>
            <person name="Barry K.W."/>
            <person name="Cichocki N."/>
            <person name="Veneault-Fourrey C."/>
            <person name="LaButti K."/>
            <person name="Lindquist E.A."/>
            <person name="Lipzen A."/>
            <person name="Lundell T."/>
            <person name="Morin E."/>
            <person name="Murat C."/>
            <person name="Sun H."/>
            <person name="Tunlid A."/>
            <person name="Henrissat B."/>
            <person name="Grigoriev I.V."/>
            <person name="Hibbett D.S."/>
            <person name="Martin F."/>
            <person name="Nordberg H.P."/>
            <person name="Cantor M.N."/>
            <person name="Hua S.X."/>
        </authorList>
    </citation>
    <scope>NUCLEOTIDE SEQUENCE [LARGE SCALE GENOMIC DNA]</scope>
    <source>
        <strain evidence="2 3">F 1598</strain>
    </source>
</reference>
<sequence>MDRDVGEGVNKTSGTGRLTTPISTSDSRFNGTQRIVDSQSLGPEGQGHGDMEVDAELEWPEDMQILDSAVPIASASQPQDDSQPPGNSDLSAPFVLKTQAPWYKAPSPSSLSRTADQQQHTSRATTSPDQILSQTQSQNQSQNQNRLRARRSFRSGSLQVIPGPKISGQELTSQSIGNDRSASGNAIAESQSQQLESQESQGSASESGAGGYKHSYIQLQTQAPYQSQSYSQSLSETSTG</sequence>
<accession>A0A0C3GJZ1</accession>
<gene>
    <name evidence="2" type="ORF">PILCRDRAFT_157703</name>
</gene>
<dbReference type="EMBL" id="KN832972">
    <property type="protein sequence ID" value="KIM90961.1"/>
    <property type="molecule type" value="Genomic_DNA"/>
</dbReference>
<feature type="compositionally biased region" description="Low complexity" evidence="1">
    <location>
        <begin position="220"/>
        <end position="240"/>
    </location>
</feature>
<proteinExistence type="predicted"/>
<keyword evidence="3" id="KW-1185">Reference proteome</keyword>
<dbReference type="HOGENOM" id="CLU_1156773_0_0_1"/>
<feature type="compositionally biased region" description="Acidic residues" evidence="1">
    <location>
        <begin position="52"/>
        <end position="61"/>
    </location>
</feature>